<name>A9WRL1_RENSM</name>
<evidence type="ECO:0000256" key="1">
    <source>
        <dbReference type="SAM" id="Phobius"/>
    </source>
</evidence>
<evidence type="ECO:0000313" key="2">
    <source>
        <dbReference type="EMBL" id="ABY24293.1"/>
    </source>
</evidence>
<reference evidence="3" key="1">
    <citation type="journal article" date="2008" name="J. Bacteriol.">
        <title>Genome sequence of the fish pathogen Renibacterium salmoninarum suggests reductive evolution away from an environmental Arthrobacter ancestor.</title>
        <authorList>
            <person name="Wiens G.D."/>
            <person name="Rockey D.D."/>
            <person name="Wu Z."/>
            <person name="Chang J."/>
            <person name="Levy R."/>
            <person name="Crane S."/>
            <person name="Chen D.S."/>
            <person name="Capri G.R."/>
            <person name="Burnett J.R."/>
            <person name="Sudheesh P.S."/>
            <person name="Schipma M.J."/>
            <person name="Burd H."/>
            <person name="Bhattacharyya A."/>
            <person name="Rhodes L.D."/>
            <person name="Kaul R."/>
            <person name="Strom M.S."/>
        </authorList>
    </citation>
    <scope>NUCLEOTIDE SEQUENCE [LARGE SCALE GENOMIC DNA]</scope>
    <source>
        <strain evidence="3">ATCC 33209 / DSM 20767 / JCM 11484 / NBRC 15589 / NCIMB 2235</strain>
    </source>
</reference>
<keyword evidence="1" id="KW-0812">Transmembrane</keyword>
<dbReference type="AlphaFoldDB" id="A9WRL1"/>
<keyword evidence="3" id="KW-1185">Reference proteome</keyword>
<proteinExistence type="predicted"/>
<sequence>MDKIQHFSILGPFVHRGQFASLVLGRRYPYPRFWRYNKPGSFLQIMDFLVVRSIGLILLLRNRRENYRKVDPNEERPNKNDRRWRGSNLLIGYDGRCARIASI</sequence>
<gene>
    <name evidence="2" type="ordered locus">RSal33209_2567</name>
</gene>
<keyword evidence="1" id="KW-0472">Membrane</keyword>
<dbReference type="EMBL" id="CP000910">
    <property type="protein sequence ID" value="ABY24293.1"/>
    <property type="molecule type" value="Genomic_DNA"/>
</dbReference>
<feature type="transmembrane region" description="Helical" evidence="1">
    <location>
        <begin position="41"/>
        <end position="60"/>
    </location>
</feature>
<accession>A9WRL1</accession>
<organism evidence="2 3">
    <name type="scientific">Renibacterium salmoninarum (strain ATCC 33209 / DSM 20767 / JCM 11484 / NBRC 15589 / NCIMB 2235)</name>
    <dbReference type="NCBI Taxonomy" id="288705"/>
    <lineage>
        <taxon>Bacteria</taxon>
        <taxon>Bacillati</taxon>
        <taxon>Actinomycetota</taxon>
        <taxon>Actinomycetes</taxon>
        <taxon>Micrococcales</taxon>
        <taxon>Micrococcaceae</taxon>
        <taxon>Renibacterium</taxon>
    </lineage>
</organism>
<keyword evidence="1" id="KW-1133">Transmembrane helix</keyword>
<dbReference type="KEGG" id="rsa:RSal33209_2567"/>
<evidence type="ECO:0000313" key="3">
    <source>
        <dbReference type="Proteomes" id="UP000002007"/>
    </source>
</evidence>
<dbReference type="HOGENOM" id="CLU_2261511_0_0_11"/>
<dbReference type="Proteomes" id="UP000002007">
    <property type="component" value="Chromosome"/>
</dbReference>
<protein>
    <submittedName>
        <fullName evidence="2">Uncharacterized protein</fullName>
    </submittedName>
</protein>